<dbReference type="Proteomes" id="UP000298049">
    <property type="component" value="Chromosome"/>
</dbReference>
<organism evidence="2 3">
    <name type="scientific">Hydrocarboniclastica marina</name>
    <dbReference type="NCBI Taxonomy" id="2259620"/>
    <lineage>
        <taxon>Bacteria</taxon>
        <taxon>Pseudomonadati</taxon>
        <taxon>Pseudomonadota</taxon>
        <taxon>Gammaproteobacteria</taxon>
        <taxon>Alteromonadales</taxon>
        <taxon>Alteromonadaceae</taxon>
        <taxon>Hydrocarboniclastica</taxon>
    </lineage>
</organism>
<evidence type="ECO:0000313" key="3">
    <source>
        <dbReference type="Proteomes" id="UP000298049"/>
    </source>
</evidence>
<name>A0A4P7XIM4_9ALTE</name>
<accession>A0A4P7XIM4</accession>
<proteinExistence type="predicted"/>
<gene>
    <name evidence="2" type="ORF">soil367_13915</name>
</gene>
<protein>
    <submittedName>
        <fullName evidence="2">Uncharacterized protein</fullName>
    </submittedName>
</protein>
<keyword evidence="3" id="KW-1185">Reference proteome</keyword>
<reference evidence="2 3" key="1">
    <citation type="submission" date="2018-07" db="EMBL/GenBank/DDBJ databases">
        <title>Marsedoiliclastica nanhaica gen. nov. sp. nov., a novel marine hydrocarbonoclastic bacterium isolated from an in-situ enriched hydrocarbon-degrading consortium in deep-sea sediment.</title>
        <authorList>
            <person name="Dong C."/>
            <person name="Ma T."/>
            <person name="Liu R."/>
            <person name="Shao Z."/>
        </authorList>
    </citation>
    <scope>NUCLEOTIDE SEQUENCE [LARGE SCALE GENOMIC DNA]</scope>
    <source>
        <strain evidence="3">soil36-7</strain>
    </source>
</reference>
<evidence type="ECO:0000313" key="2">
    <source>
        <dbReference type="EMBL" id="QCF26941.1"/>
    </source>
</evidence>
<dbReference type="RefSeq" id="WP_136549648.1">
    <property type="nucleotide sequence ID" value="NZ_CP031093.1"/>
</dbReference>
<dbReference type="KEGG" id="hmi:soil367_13915"/>
<sequence length="119" mass="12750">MIHGQSSKPFSGMQRFSAQCHSPGVFQPTPVASCHPASHPIRSTRRSGRGSAIPIRNVLFGHHSQDNTATVMGQLEDGSLARGFIDLSSMRQVFAHGDQDLVATASGEQSQGVTHAKDR</sequence>
<evidence type="ECO:0000256" key="1">
    <source>
        <dbReference type="SAM" id="MobiDB-lite"/>
    </source>
</evidence>
<dbReference type="AlphaFoldDB" id="A0A4P7XIM4"/>
<feature type="region of interest" description="Disordered" evidence="1">
    <location>
        <begin position="21"/>
        <end position="50"/>
    </location>
</feature>
<dbReference type="EMBL" id="CP031093">
    <property type="protein sequence ID" value="QCF26941.1"/>
    <property type="molecule type" value="Genomic_DNA"/>
</dbReference>